<proteinExistence type="predicted"/>
<evidence type="ECO:0000313" key="3">
    <source>
        <dbReference type="Proteomes" id="UP001519460"/>
    </source>
</evidence>
<dbReference type="Proteomes" id="UP001519460">
    <property type="component" value="Unassembled WGS sequence"/>
</dbReference>
<comment type="caution">
    <text evidence="2">The sequence shown here is derived from an EMBL/GenBank/DDBJ whole genome shotgun (WGS) entry which is preliminary data.</text>
</comment>
<gene>
    <name evidence="2" type="ORF">BaRGS_00013768</name>
</gene>
<name>A0ABD0L761_9CAEN</name>
<dbReference type="EMBL" id="JACVVK020000079">
    <property type="protein sequence ID" value="KAK7494889.1"/>
    <property type="molecule type" value="Genomic_DNA"/>
</dbReference>
<reference evidence="2 3" key="1">
    <citation type="journal article" date="2023" name="Sci. Data">
        <title>Genome assembly of the Korean intertidal mud-creeper Batillaria attramentaria.</title>
        <authorList>
            <person name="Patra A.K."/>
            <person name="Ho P.T."/>
            <person name="Jun S."/>
            <person name="Lee S.J."/>
            <person name="Kim Y."/>
            <person name="Won Y.J."/>
        </authorList>
    </citation>
    <scope>NUCLEOTIDE SEQUENCE [LARGE SCALE GENOMIC DNA]</scope>
    <source>
        <strain evidence="2">Wonlab-2016</strain>
    </source>
</reference>
<sequence>MSKPAFLCREKCSPNITPEAENSKTLIPHTRGKKTTKTTTKTRCINYPMENLEHPTPDITCGTWVTSGGGRADIVWTRVPVRALHHLYTTPPRVAALAP</sequence>
<keyword evidence="3" id="KW-1185">Reference proteome</keyword>
<accession>A0ABD0L761</accession>
<evidence type="ECO:0000313" key="2">
    <source>
        <dbReference type="EMBL" id="KAK7494889.1"/>
    </source>
</evidence>
<dbReference type="AlphaFoldDB" id="A0ABD0L761"/>
<protein>
    <submittedName>
        <fullName evidence="2">Uncharacterized protein</fullName>
    </submittedName>
</protein>
<evidence type="ECO:0000256" key="1">
    <source>
        <dbReference type="SAM" id="MobiDB-lite"/>
    </source>
</evidence>
<feature type="region of interest" description="Disordered" evidence="1">
    <location>
        <begin position="18"/>
        <end position="40"/>
    </location>
</feature>
<organism evidence="2 3">
    <name type="scientific">Batillaria attramentaria</name>
    <dbReference type="NCBI Taxonomy" id="370345"/>
    <lineage>
        <taxon>Eukaryota</taxon>
        <taxon>Metazoa</taxon>
        <taxon>Spiralia</taxon>
        <taxon>Lophotrochozoa</taxon>
        <taxon>Mollusca</taxon>
        <taxon>Gastropoda</taxon>
        <taxon>Caenogastropoda</taxon>
        <taxon>Sorbeoconcha</taxon>
        <taxon>Cerithioidea</taxon>
        <taxon>Batillariidae</taxon>
        <taxon>Batillaria</taxon>
    </lineage>
</organism>